<keyword evidence="5" id="KW-1185">Reference proteome</keyword>
<gene>
    <name evidence="4" type="ORF">TST_1401</name>
</gene>
<dbReference type="EMBL" id="AP013035">
    <property type="protein sequence ID" value="BAT72188.1"/>
    <property type="molecule type" value="Genomic_DNA"/>
</dbReference>
<keyword evidence="2" id="KW-1133">Transmembrane helix</keyword>
<dbReference type="STRING" id="1298851.TST_1401"/>
<protein>
    <submittedName>
        <fullName evidence="4">Metal dependent phosphohydrolase</fullName>
    </submittedName>
</protein>
<evidence type="ECO:0000313" key="5">
    <source>
        <dbReference type="Proteomes" id="UP000063234"/>
    </source>
</evidence>
<dbReference type="AlphaFoldDB" id="A0A0S3QV49"/>
<evidence type="ECO:0000313" key="4">
    <source>
        <dbReference type="EMBL" id="BAT72188.1"/>
    </source>
</evidence>
<keyword evidence="2" id="KW-0812">Transmembrane</keyword>
<dbReference type="NCBIfam" id="TIGR00277">
    <property type="entry name" value="HDIG"/>
    <property type="match status" value="1"/>
</dbReference>
<dbReference type="PANTHER" id="PTHR36442">
    <property type="entry name" value="CYCLIC-DI-AMP PHOSPHODIESTERASE PGPH"/>
    <property type="match status" value="1"/>
</dbReference>
<feature type="compositionally biased region" description="Polar residues" evidence="1">
    <location>
        <begin position="722"/>
        <end position="735"/>
    </location>
</feature>
<reference evidence="5" key="1">
    <citation type="journal article" date="2018" name="Science">
        <title>A primordial and reversible TCA cycle in a facultatively chemolithoautotrophic thermophile.</title>
        <authorList>
            <person name="Nunoura T."/>
            <person name="Chikaraishi Y."/>
            <person name="Izaki R."/>
            <person name="Suwa T."/>
            <person name="Sato T."/>
            <person name="Harada T."/>
            <person name="Mori K."/>
            <person name="Kato Y."/>
            <person name="Miyazaki M."/>
            <person name="Shimamura S."/>
            <person name="Yanagawa K."/>
            <person name="Shuto A."/>
            <person name="Ohkouchi N."/>
            <person name="Fujita N."/>
            <person name="Takaki Y."/>
            <person name="Atomi H."/>
            <person name="Takai K."/>
        </authorList>
    </citation>
    <scope>NUCLEOTIDE SEQUENCE [LARGE SCALE GENOMIC DNA]</scope>
    <source>
        <strain evidence="5">DSM 17441 / JCM 13301 / NBRC 103674 / ABI70S6</strain>
    </source>
</reference>
<feature type="transmembrane region" description="Helical" evidence="2">
    <location>
        <begin position="286"/>
        <end position="306"/>
    </location>
</feature>
<feature type="domain" description="HD/PDEase" evidence="3">
    <location>
        <begin position="507"/>
        <end position="661"/>
    </location>
</feature>
<dbReference type="GO" id="GO:0016787">
    <property type="term" value="F:hydrolase activity"/>
    <property type="evidence" value="ECO:0007669"/>
    <property type="project" value="UniProtKB-KW"/>
</dbReference>
<sequence>MLKEIFSAQWLNKKTLLRILIFSLLLTIALIPYRTYILSRVTVGKPSPITVVSPVDLEVVDEEATETLRKEVEEHSPKVYRLDSSWTKDAYEKLSRLFFILRGLMAKGDLTSDRLKTILESDLGVRLTDEKLSKLMESKFSFDVETAISEGLKKIASYYIVDTPVSGNFVIYDPLLKRYIYPKKDVSIFELKDVEALVKKVLTEVFPLDKEGYVPAYAVLLTAVVKPTLYYDDVLTQKYKEERLASIAPVKVVIKKGEVIVTEGQKVTKEAYKKLKILSEFLSVKPLYKVFLGILLFALFATFIFSFLWKRIYNYGRIEFEAAHRLFLFLVLESVFLMRLFIWLFNRVFSPYAGVGKIFLGISSPVFLVGLLSAFIFGFPLALVPIIFAAILTGFLPSAFEYLPFVVVISSICAGAGIRIGRGANAFLKGIIWGVFSLFVVVLAAFFYEAENSWILFFAPFLAGVSVFFSSFTSLPLFERFFGVVTDLTLLELANLDHPLLRALLEKAPGTYNHSMYVGILAESAANAVGANPILAKVGGYFHDIGKLKNPKYFVENTMGLSMHTKLSPNMSRLIIISHVKDGVELGLKYKLPKCVIDIIEQHHGTSLISYFYHKAKKMGEDVDESLYRYPGPKPRSKEAAIVMLADCVEAAVRSLDEPTPSKIKNLVSSIINNIFMDGQLDECDLTFKDVRAIQEVFVKMLISLYHKRVKYPDQEKEENGHNGTKSNGSKTEKK</sequence>
<dbReference type="PANTHER" id="PTHR36442:SF1">
    <property type="entry name" value="CYCLIC-DI-AMP PHOSPHODIESTERASE PGPH"/>
    <property type="match status" value="1"/>
</dbReference>
<accession>A0A0S3QV49</accession>
<dbReference type="InterPro" id="IPR006675">
    <property type="entry name" value="HDIG_dom"/>
</dbReference>
<feature type="transmembrane region" description="Helical" evidence="2">
    <location>
        <begin position="15"/>
        <end position="33"/>
    </location>
</feature>
<dbReference type="KEGG" id="ttk:TST_1401"/>
<dbReference type="PATRIC" id="fig|1298851.3.peg.1475"/>
<dbReference type="Proteomes" id="UP000063234">
    <property type="component" value="Chromosome"/>
</dbReference>
<feature type="transmembrane region" description="Helical" evidence="2">
    <location>
        <begin position="454"/>
        <end position="478"/>
    </location>
</feature>
<feature type="transmembrane region" description="Helical" evidence="2">
    <location>
        <begin position="427"/>
        <end position="448"/>
    </location>
</feature>
<dbReference type="Pfam" id="PF07697">
    <property type="entry name" value="7TMR-HDED"/>
    <property type="match status" value="1"/>
</dbReference>
<organism evidence="4 5">
    <name type="scientific">Thermosulfidibacter takaii (strain DSM 17441 / JCM 13301 / NBRC 103674 / ABI70S6)</name>
    <dbReference type="NCBI Taxonomy" id="1298851"/>
    <lineage>
        <taxon>Bacteria</taxon>
        <taxon>Pseudomonadati</taxon>
        <taxon>Thermosulfidibacterota</taxon>
        <taxon>Thermosulfidibacteria</taxon>
        <taxon>Thermosulfidibacterales</taxon>
        <taxon>Thermosulfidibacteraceae</taxon>
    </lineage>
</organism>
<feature type="transmembrane region" description="Helical" evidence="2">
    <location>
        <begin position="402"/>
        <end position="420"/>
    </location>
</feature>
<keyword evidence="4" id="KW-0378">Hydrolase</keyword>
<name>A0A0S3QV49_THET7</name>
<feature type="transmembrane region" description="Helical" evidence="2">
    <location>
        <begin position="326"/>
        <end position="345"/>
    </location>
</feature>
<keyword evidence="2" id="KW-0472">Membrane</keyword>
<feature type="transmembrane region" description="Helical" evidence="2">
    <location>
        <begin position="366"/>
        <end position="396"/>
    </location>
</feature>
<dbReference type="Gene3D" id="1.10.3210.10">
    <property type="entry name" value="Hypothetical protein af1432"/>
    <property type="match status" value="1"/>
</dbReference>
<evidence type="ECO:0000256" key="1">
    <source>
        <dbReference type="SAM" id="MobiDB-lite"/>
    </source>
</evidence>
<evidence type="ECO:0000256" key="2">
    <source>
        <dbReference type="SAM" id="Phobius"/>
    </source>
</evidence>
<evidence type="ECO:0000259" key="3">
    <source>
        <dbReference type="SMART" id="SM00471"/>
    </source>
</evidence>
<feature type="region of interest" description="Disordered" evidence="1">
    <location>
        <begin position="713"/>
        <end position="735"/>
    </location>
</feature>
<dbReference type="InterPro" id="IPR003607">
    <property type="entry name" value="HD/PDEase_dom"/>
</dbReference>
<dbReference type="InterPro" id="IPR052722">
    <property type="entry name" value="PgpH_phosphodiesterase"/>
</dbReference>
<dbReference type="InterPro" id="IPR006674">
    <property type="entry name" value="HD_domain"/>
</dbReference>
<dbReference type="SMART" id="SM00471">
    <property type="entry name" value="HDc"/>
    <property type="match status" value="1"/>
</dbReference>
<proteinExistence type="predicted"/>
<dbReference type="InterPro" id="IPR011624">
    <property type="entry name" value="Metal-dep_PHydrolase_7TM_extra"/>
</dbReference>
<dbReference type="SUPFAM" id="SSF109604">
    <property type="entry name" value="HD-domain/PDEase-like"/>
    <property type="match status" value="1"/>
</dbReference>
<dbReference type="CDD" id="cd00077">
    <property type="entry name" value="HDc"/>
    <property type="match status" value="1"/>
</dbReference>
<dbReference type="Pfam" id="PF01966">
    <property type="entry name" value="HD"/>
    <property type="match status" value="1"/>
</dbReference>